<dbReference type="KEGG" id="dpx:DAPPUDRAFT_342157"/>
<dbReference type="EMBL" id="GL735849">
    <property type="protein sequence ID" value="EFX60655.1"/>
    <property type="molecule type" value="Genomic_DNA"/>
</dbReference>
<evidence type="ECO:0000313" key="2">
    <source>
        <dbReference type="Proteomes" id="UP000000305"/>
    </source>
</evidence>
<dbReference type="HOGENOM" id="CLU_2225864_0_0_1"/>
<keyword evidence="2" id="KW-1185">Reference proteome</keyword>
<gene>
    <name evidence="1" type="ORF">DAPPUDRAFT_342157</name>
</gene>
<dbReference type="InParanoid" id="E9I5S5"/>
<name>E9I5S5_DAPPU</name>
<proteinExistence type="predicted"/>
<dbReference type="OrthoDB" id="6379143at2759"/>
<accession>E9I5S5</accession>
<dbReference type="AlphaFoldDB" id="E9I5S5"/>
<sequence>MQELTDINTKCMKRAAISQPERPYNIIIRAPVPWHQQYLIAREFATHNLFATHSVSLEIRKLLDSKYRSCRLFESSWEKKNSLDPDLLLELIRKRCSHLQKSLIEK</sequence>
<protein>
    <submittedName>
        <fullName evidence="1">Uncharacterized protein</fullName>
    </submittedName>
</protein>
<organism evidence="1 2">
    <name type="scientific">Daphnia pulex</name>
    <name type="common">Water flea</name>
    <dbReference type="NCBI Taxonomy" id="6669"/>
    <lineage>
        <taxon>Eukaryota</taxon>
        <taxon>Metazoa</taxon>
        <taxon>Ecdysozoa</taxon>
        <taxon>Arthropoda</taxon>
        <taxon>Crustacea</taxon>
        <taxon>Branchiopoda</taxon>
        <taxon>Diplostraca</taxon>
        <taxon>Cladocera</taxon>
        <taxon>Anomopoda</taxon>
        <taxon>Daphniidae</taxon>
        <taxon>Daphnia</taxon>
    </lineage>
</organism>
<dbReference type="Proteomes" id="UP000000305">
    <property type="component" value="Unassembled WGS sequence"/>
</dbReference>
<evidence type="ECO:0000313" key="1">
    <source>
        <dbReference type="EMBL" id="EFX60655.1"/>
    </source>
</evidence>
<reference evidence="1 2" key="1">
    <citation type="journal article" date="2011" name="Science">
        <title>The ecoresponsive genome of Daphnia pulex.</title>
        <authorList>
            <person name="Colbourne J.K."/>
            <person name="Pfrender M.E."/>
            <person name="Gilbert D."/>
            <person name="Thomas W.K."/>
            <person name="Tucker A."/>
            <person name="Oakley T.H."/>
            <person name="Tokishita S."/>
            <person name="Aerts A."/>
            <person name="Arnold G.J."/>
            <person name="Basu M.K."/>
            <person name="Bauer D.J."/>
            <person name="Caceres C.E."/>
            <person name="Carmel L."/>
            <person name="Casola C."/>
            <person name="Choi J.H."/>
            <person name="Detter J.C."/>
            <person name="Dong Q."/>
            <person name="Dusheyko S."/>
            <person name="Eads B.D."/>
            <person name="Frohlich T."/>
            <person name="Geiler-Samerotte K.A."/>
            <person name="Gerlach D."/>
            <person name="Hatcher P."/>
            <person name="Jogdeo S."/>
            <person name="Krijgsveld J."/>
            <person name="Kriventseva E.V."/>
            <person name="Kultz D."/>
            <person name="Laforsch C."/>
            <person name="Lindquist E."/>
            <person name="Lopez J."/>
            <person name="Manak J.R."/>
            <person name="Muller J."/>
            <person name="Pangilinan J."/>
            <person name="Patwardhan R.P."/>
            <person name="Pitluck S."/>
            <person name="Pritham E.J."/>
            <person name="Rechtsteiner A."/>
            <person name="Rho M."/>
            <person name="Rogozin I.B."/>
            <person name="Sakarya O."/>
            <person name="Salamov A."/>
            <person name="Schaack S."/>
            <person name="Shapiro H."/>
            <person name="Shiga Y."/>
            <person name="Skalitzky C."/>
            <person name="Smith Z."/>
            <person name="Souvorov A."/>
            <person name="Sung W."/>
            <person name="Tang Z."/>
            <person name="Tsuchiya D."/>
            <person name="Tu H."/>
            <person name="Vos H."/>
            <person name="Wang M."/>
            <person name="Wolf Y.I."/>
            <person name="Yamagata H."/>
            <person name="Yamada T."/>
            <person name="Ye Y."/>
            <person name="Shaw J.R."/>
            <person name="Andrews J."/>
            <person name="Crease T.J."/>
            <person name="Tang H."/>
            <person name="Lucas S.M."/>
            <person name="Robertson H.M."/>
            <person name="Bork P."/>
            <person name="Koonin E.V."/>
            <person name="Zdobnov E.M."/>
            <person name="Grigoriev I.V."/>
            <person name="Lynch M."/>
            <person name="Boore J.L."/>
        </authorList>
    </citation>
    <scope>NUCLEOTIDE SEQUENCE [LARGE SCALE GENOMIC DNA]</scope>
</reference>